<dbReference type="Gene3D" id="2.60.40.2210">
    <property type="match status" value="1"/>
</dbReference>
<dbReference type="Gene3D" id="1.20.1270.50">
    <property type="entry name" value="Glycoside hydrolase family 38, central domain"/>
    <property type="match status" value="1"/>
</dbReference>
<keyword evidence="3" id="KW-0378">Hydrolase</keyword>
<evidence type="ECO:0000313" key="6">
    <source>
        <dbReference type="EMBL" id="GBG06572.1"/>
    </source>
</evidence>
<name>A0A2R5EIZ4_9BACL</name>
<evidence type="ECO:0000256" key="2">
    <source>
        <dbReference type="ARBA" id="ARBA00022723"/>
    </source>
</evidence>
<dbReference type="InterPro" id="IPR028995">
    <property type="entry name" value="Glyco_hydro_57/38_cen_sf"/>
</dbReference>
<protein>
    <submittedName>
        <fullName evidence="6">Alpha-mannosidase</fullName>
    </submittedName>
</protein>
<organism evidence="6 7">
    <name type="scientific">Paenibacillus agaridevorans</name>
    <dbReference type="NCBI Taxonomy" id="171404"/>
    <lineage>
        <taxon>Bacteria</taxon>
        <taxon>Bacillati</taxon>
        <taxon>Bacillota</taxon>
        <taxon>Bacilli</taxon>
        <taxon>Bacillales</taxon>
        <taxon>Paenibacillaceae</taxon>
        <taxon>Paenibacillus</taxon>
    </lineage>
</organism>
<dbReference type="InterPro" id="IPR037094">
    <property type="entry name" value="Glyco_hydro_38_cen_sf"/>
</dbReference>
<keyword evidence="2" id="KW-0479">Metal-binding</keyword>
<proteinExistence type="inferred from homology"/>
<dbReference type="SUPFAM" id="SSF88688">
    <property type="entry name" value="Families 57/38 glycoside transferase middle domain"/>
    <property type="match status" value="1"/>
</dbReference>
<dbReference type="InterPro" id="IPR011013">
    <property type="entry name" value="Gal_mutarotase_sf_dom"/>
</dbReference>
<dbReference type="SUPFAM" id="SSF88713">
    <property type="entry name" value="Glycoside hydrolase/deacetylase"/>
    <property type="match status" value="1"/>
</dbReference>
<comment type="similarity">
    <text evidence="1">Belongs to the glycosyl hydrolase 38 family.</text>
</comment>
<dbReference type="Pfam" id="PF09261">
    <property type="entry name" value="Alpha-mann_mid"/>
    <property type="match status" value="1"/>
</dbReference>
<dbReference type="Proteomes" id="UP000245202">
    <property type="component" value="Unassembled WGS sequence"/>
</dbReference>
<reference evidence="6 7" key="1">
    <citation type="submission" date="2017-08" db="EMBL/GenBank/DDBJ databases">
        <title>Substantial Increase in Enzyme Production by Combined Drug-Resistance Mutations in Paenibacillus agaridevorans.</title>
        <authorList>
            <person name="Tanaka Y."/>
            <person name="Funane K."/>
            <person name="Hosaka T."/>
            <person name="Shiwa Y."/>
            <person name="Fujita N."/>
            <person name="Miyazaki T."/>
            <person name="Yoshikawa H."/>
            <person name="Murakami K."/>
            <person name="Kasahara K."/>
            <person name="Inaoka T."/>
            <person name="Hiraga Y."/>
            <person name="Ochi K."/>
        </authorList>
    </citation>
    <scope>NUCLEOTIDE SEQUENCE [LARGE SCALE GENOMIC DNA]</scope>
    <source>
        <strain evidence="6 7">T-3040</strain>
    </source>
</reference>
<sequence length="909" mass="101870">MKKNIHIISHTHWDREWYMSYEKHHLKLIRLMDSLLELLDRDPEFKSFHLDGQTIIMDDYLQVRPELRDKVEHYIREGRLIQGPWYILQDEFLTSSEANVRNLLIGHRDAATYGPVSKIGYFPDSFGNMGQAPQLLQQAGIDNAVFGRGVKPTGFNNSVGEAAYESPFSEMYWESPDGSRVLGILFANWYHNGMEIPVEPEEAAPYWESRIRKVEQYASTPHLLLMNGCDHQPVQMDLAAALRTARDLNTEYDFIHSNFNDYIESVRETAPDTLATVRGELRSQQTDGWGTLVNTASARVYIKQANQHCQALLEKAVEPLAVMAQSVGARYPHHLLTYNWKTLMQNHPHDSICGCSVDEVHDEMMARFAKSRHMSEGLAEESAMAVAGAIDTSAFANEEDAVPFVVFNTSGWKRSGLVSVELELLREALYEPSPAEIAKRLETVRLPLGSVIDASGNAVDASIEDLGVRFGYDLPENRFRQPYMARCFRITLVAKDIPALGYGTFAWIKKERQPSAYATVSAASEPTANTMDNEHLKIMIQEDGTFELLDKENGKVYRDLGIFENVGDIGNEYIFRQPQNEIPLTTKGLRADIVRLEHSSLRTVYEIVHRWAIPAGADDLLSRETATMVPIQERQAQRTAATVPLVIATKLTLDKGAKGLSIQVSYNNQARDHRLRMLFPTDLTSEVHHADSIYETAMRDNEPSAIWSNPSNCQHNQAFVAIDEPEAGLAVAHKGLNEYELLRDGRNTIAMTLLRSVGELGDWGVFPTPGAQCLGEQSAELLLIPYAGGKNRHVAAIEAATLHTPWTMRQVAVQTGQLPAGHSWLNWSGEKLVLTAFKANEERGDTIARWYNSTLQPQTLVIQAADAGDWYRSNVLEERLEGLDAADGIIMVPVKPAEILTLGFKVSTK</sequence>
<keyword evidence="7" id="KW-1185">Reference proteome</keyword>
<feature type="domain" description="Glycoside hydrolase family 38 central" evidence="5">
    <location>
        <begin position="295"/>
        <end position="368"/>
    </location>
</feature>
<dbReference type="Gene3D" id="2.60.40.2220">
    <property type="match status" value="1"/>
</dbReference>
<dbReference type="CDD" id="cd10814">
    <property type="entry name" value="GH38N_AMII_SpGH38_like"/>
    <property type="match status" value="1"/>
</dbReference>
<dbReference type="InterPro" id="IPR027291">
    <property type="entry name" value="Glyco_hydro_38_N_sf"/>
</dbReference>
<evidence type="ECO:0000313" key="7">
    <source>
        <dbReference type="Proteomes" id="UP000245202"/>
    </source>
</evidence>
<dbReference type="SUPFAM" id="SSF74650">
    <property type="entry name" value="Galactose mutarotase-like"/>
    <property type="match status" value="1"/>
</dbReference>
<dbReference type="InterPro" id="IPR000602">
    <property type="entry name" value="Glyco_hydro_38_N"/>
</dbReference>
<keyword evidence="4" id="KW-0326">Glycosidase</keyword>
<dbReference type="EMBL" id="BDQX01000051">
    <property type="protein sequence ID" value="GBG06572.1"/>
    <property type="molecule type" value="Genomic_DNA"/>
</dbReference>
<dbReference type="Pfam" id="PF07748">
    <property type="entry name" value="Glyco_hydro_38C"/>
    <property type="match status" value="1"/>
</dbReference>
<dbReference type="SMART" id="SM00872">
    <property type="entry name" value="Alpha-mann_mid"/>
    <property type="match status" value="1"/>
</dbReference>
<evidence type="ECO:0000259" key="5">
    <source>
        <dbReference type="SMART" id="SM00872"/>
    </source>
</evidence>
<evidence type="ECO:0000256" key="3">
    <source>
        <dbReference type="ARBA" id="ARBA00022801"/>
    </source>
</evidence>
<dbReference type="GO" id="GO:0030246">
    <property type="term" value="F:carbohydrate binding"/>
    <property type="evidence" value="ECO:0007669"/>
    <property type="project" value="InterPro"/>
</dbReference>
<dbReference type="InterPro" id="IPR041509">
    <property type="entry name" value="GH38_beta-1"/>
</dbReference>
<dbReference type="PANTHER" id="PTHR46017">
    <property type="entry name" value="ALPHA-MANNOSIDASE 2C1"/>
    <property type="match status" value="1"/>
</dbReference>
<dbReference type="GO" id="GO:0004559">
    <property type="term" value="F:alpha-mannosidase activity"/>
    <property type="evidence" value="ECO:0007669"/>
    <property type="project" value="InterPro"/>
</dbReference>
<accession>A0A2R5EIZ4</accession>
<evidence type="ECO:0000256" key="4">
    <source>
        <dbReference type="ARBA" id="ARBA00023295"/>
    </source>
</evidence>
<dbReference type="AlphaFoldDB" id="A0A2R5EIZ4"/>
<dbReference type="InterPro" id="IPR041147">
    <property type="entry name" value="GH38_C"/>
</dbReference>
<dbReference type="GO" id="GO:0009313">
    <property type="term" value="P:oligosaccharide catabolic process"/>
    <property type="evidence" value="ECO:0007669"/>
    <property type="project" value="TreeGrafter"/>
</dbReference>
<dbReference type="GO" id="GO:0006013">
    <property type="term" value="P:mannose metabolic process"/>
    <property type="evidence" value="ECO:0007669"/>
    <property type="project" value="InterPro"/>
</dbReference>
<dbReference type="InterPro" id="IPR011682">
    <property type="entry name" value="Glyco_hydro_38_C"/>
</dbReference>
<dbReference type="Pfam" id="PF17677">
    <property type="entry name" value="Glyco_hydro38C2"/>
    <property type="match status" value="1"/>
</dbReference>
<dbReference type="Pfam" id="PF01074">
    <property type="entry name" value="Glyco_hydro_38N"/>
    <property type="match status" value="1"/>
</dbReference>
<dbReference type="Gene3D" id="3.20.110.10">
    <property type="entry name" value="Glycoside hydrolase 38, N terminal domain"/>
    <property type="match status" value="1"/>
</dbReference>
<dbReference type="Pfam" id="PF18438">
    <property type="entry name" value="Glyco_hydro_38"/>
    <property type="match status" value="1"/>
</dbReference>
<comment type="caution">
    <text evidence="6">The sequence shown here is derived from an EMBL/GenBank/DDBJ whole genome shotgun (WGS) entry which is preliminary data.</text>
</comment>
<evidence type="ECO:0000256" key="1">
    <source>
        <dbReference type="ARBA" id="ARBA00009792"/>
    </source>
</evidence>
<gene>
    <name evidence="6" type="ORF">PAT3040_01099</name>
</gene>
<dbReference type="RefSeq" id="WP_108991842.1">
    <property type="nucleotide sequence ID" value="NZ_BDQX01000051.1"/>
</dbReference>
<dbReference type="Gene3D" id="2.70.98.30">
    <property type="entry name" value="Golgi alpha-mannosidase II, domain 4"/>
    <property type="match status" value="1"/>
</dbReference>
<dbReference type="GO" id="GO:0046872">
    <property type="term" value="F:metal ion binding"/>
    <property type="evidence" value="ECO:0007669"/>
    <property type="project" value="UniProtKB-KW"/>
</dbReference>
<dbReference type="InterPro" id="IPR011330">
    <property type="entry name" value="Glyco_hydro/deAcase_b/a-brl"/>
</dbReference>
<dbReference type="InterPro" id="IPR015341">
    <property type="entry name" value="Glyco_hydro_38_cen"/>
</dbReference>
<dbReference type="PANTHER" id="PTHR46017:SF2">
    <property type="entry name" value="MANNOSYLGLYCERATE HYDROLASE"/>
    <property type="match status" value="1"/>
</dbReference>